<accession>A0A0C4E0S2</accession>
<organism evidence="3 4">
    <name type="scientific">Magnaporthiopsis poae (strain ATCC 64411 / 73-15)</name>
    <name type="common">Kentucky bluegrass fungus</name>
    <name type="synonym">Magnaporthe poae</name>
    <dbReference type="NCBI Taxonomy" id="644358"/>
    <lineage>
        <taxon>Eukaryota</taxon>
        <taxon>Fungi</taxon>
        <taxon>Dikarya</taxon>
        <taxon>Ascomycota</taxon>
        <taxon>Pezizomycotina</taxon>
        <taxon>Sordariomycetes</taxon>
        <taxon>Sordariomycetidae</taxon>
        <taxon>Magnaporthales</taxon>
        <taxon>Magnaporthaceae</taxon>
        <taxon>Magnaporthiopsis</taxon>
    </lineage>
</organism>
<dbReference type="EnsemblFungi" id="MAPG_05956T0">
    <property type="protein sequence ID" value="MAPG_05956T0"/>
    <property type="gene ID" value="MAPG_05956"/>
</dbReference>
<evidence type="ECO:0000313" key="2">
    <source>
        <dbReference type="EMBL" id="KLU86949.1"/>
    </source>
</evidence>
<proteinExistence type="predicted"/>
<sequence>MSAPTLYKAGEEDFEVEGVIACDDAPDVQSKHVQVSIKRMRQFDRRIRRLGPWITASGRVPVRRETVKPRPDGEMTVKPQPDEEMRT</sequence>
<feature type="region of interest" description="Disordered" evidence="1">
    <location>
        <begin position="61"/>
        <end position="87"/>
    </location>
</feature>
<reference evidence="4" key="1">
    <citation type="submission" date="2010-05" db="EMBL/GenBank/DDBJ databases">
        <title>The genome sequence of Magnaporthe poae strain ATCC 64411.</title>
        <authorList>
            <person name="Ma L.-J."/>
            <person name="Dead R."/>
            <person name="Young S."/>
            <person name="Zeng Q."/>
            <person name="Koehrsen M."/>
            <person name="Alvarado L."/>
            <person name="Berlin A."/>
            <person name="Chapman S.B."/>
            <person name="Chen Z."/>
            <person name="Freedman E."/>
            <person name="Gellesch M."/>
            <person name="Goldberg J."/>
            <person name="Griggs A."/>
            <person name="Gujja S."/>
            <person name="Heilman E.R."/>
            <person name="Heiman D."/>
            <person name="Hepburn T."/>
            <person name="Howarth C."/>
            <person name="Jen D."/>
            <person name="Larson L."/>
            <person name="Mehta T."/>
            <person name="Neiman D."/>
            <person name="Pearson M."/>
            <person name="Roberts A."/>
            <person name="Saif S."/>
            <person name="Shea T."/>
            <person name="Shenoy N."/>
            <person name="Sisk P."/>
            <person name="Stolte C."/>
            <person name="Sykes S."/>
            <person name="Walk T."/>
            <person name="White J."/>
            <person name="Yandava C."/>
            <person name="Haas B."/>
            <person name="Nusbaum C."/>
            <person name="Birren B."/>
        </authorList>
    </citation>
    <scope>NUCLEOTIDE SEQUENCE [LARGE SCALE GENOMIC DNA]</scope>
    <source>
        <strain evidence="4">ATCC 64411 / 73-15</strain>
    </source>
</reference>
<keyword evidence="4" id="KW-1185">Reference proteome</keyword>
<dbReference type="EMBL" id="GL876970">
    <property type="protein sequence ID" value="KLU86949.1"/>
    <property type="molecule type" value="Genomic_DNA"/>
</dbReference>
<reference evidence="3" key="5">
    <citation type="submission" date="2015-06" db="UniProtKB">
        <authorList>
            <consortium name="EnsemblFungi"/>
        </authorList>
    </citation>
    <scope>IDENTIFICATION</scope>
    <source>
        <strain evidence="3">ATCC 64411</strain>
    </source>
</reference>
<dbReference type="VEuPathDB" id="FungiDB:MAPG_05956"/>
<evidence type="ECO:0000313" key="4">
    <source>
        <dbReference type="Proteomes" id="UP000011715"/>
    </source>
</evidence>
<protein>
    <submittedName>
        <fullName evidence="2 3">Uncharacterized protein</fullName>
    </submittedName>
</protein>
<evidence type="ECO:0000256" key="1">
    <source>
        <dbReference type="SAM" id="MobiDB-lite"/>
    </source>
</evidence>
<gene>
    <name evidence="2" type="ORF">MAPG_05956</name>
</gene>
<reference evidence="2" key="3">
    <citation type="submission" date="2011-03" db="EMBL/GenBank/DDBJ databases">
        <title>Annotation of Magnaporthe poae ATCC 64411.</title>
        <authorList>
            <person name="Ma L.-J."/>
            <person name="Dead R."/>
            <person name="Young S.K."/>
            <person name="Zeng Q."/>
            <person name="Gargeya S."/>
            <person name="Fitzgerald M."/>
            <person name="Haas B."/>
            <person name="Abouelleil A."/>
            <person name="Alvarado L."/>
            <person name="Arachchi H.M."/>
            <person name="Berlin A."/>
            <person name="Brown A."/>
            <person name="Chapman S.B."/>
            <person name="Chen Z."/>
            <person name="Dunbar C."/>
            <person name="Freedman E."/>
            <person name="Gearin G."/>
            <person name="Gellesch M."/>
            <person name="Goldberg J."/>
            <person name="Griggs A."/>
            <person name="Gujja S."/>
            <person name="Heiman D."/>
            <person name="Howarth C."/>
            <person name="Larson L."/>
            <person name="Lui A."/>
            <person name="MacDonald P.J.P."/>
            <person name="Mehta T."/>
            <person name="Montmayeur A."/>
            <person name="Murphy C."/>
            <person name="Neiman D."/>
            <person name="Pearson M."/>
            <person name="Priest M."/>
            <person name="Roberts A."/>
            <person name="Saif S."/>
            <person name="Shea T."/>
            <person name="Shenoy N."/>
            <person name="Sisk P."/>
            <person name="Stolte C."/>
            <person name="Sykes S."/>
            <person name="Yandava C."/>
            <person name="Wortman J."/>
            <person name="Nusbaum C."/>
            <person name="Birren B."/>
        </authorList>
    </citation>
    <scope>NUCLEOTIDE SEQUENCE</scope>
    <source>
        <strain evidence="2">ATCC 64411</strain>
    </source>
</reference>
<dbReference type="Proteomes" id="UP000011715">
    <property type="component" value="Unassembled WGS sequence"/>
</dbReference>
<reference evidence="3" key="4">
    <citation type="journal article" date="2015" name="G3 (Bethesda)">
        <title>Genome sequences of three phytopathogenic species of the Magnaporthaceae family of fungi.</title>
        <authorList>
            <person name="Okagaki L.H."/>
            <person name="Nunes C.C."/>
            <person name="Sailsbery J."/>
            <person name="Clay B."/>
            <person name="Brown D."/>
            <person name="John T."/>
            <person name="Oh Y."/>
            <person name="Young N."/>
            <person name="Fitzgerald M."/>
            <person name="Haas B.J."/>
            <person name="Zeng Q."/>
            <person name="Young S."/>
            <person name="Adiconis X."/>
            <person name="Fan L."/>
            <person name="Levin J.Z."/>
            <person name="Mitchell T.K."/>
            <person name="Okubara P.A."/>
            <person name="Farman M.L."/>
            <person name="Kohn L.M."/>
            <person name="Birren B."/>
            <person name="Ma L.-J."/>
            <person name="Dean R.A."/>
        </authorList>
    </citation>
    <scope>NUCLEOTIDE SEQUENCE</scope>
    <source>
        <strain evidence="3">ATCC 64411 / 73-15</strain>
    </source>
</reference>
<evidence type="ECO:0000313" key="3">
    <source>
        <dbReference type="EnsemblFungi" id="MAPG_05956T0"/>
    </source>
</evidence>
<dbReference type="AlphaFoldDB" id="A0A0C4E0S2"/>
<feature type="compositionally biased region" description="Basic and acidic residues" evidence="1">
    <location>
        <begin position="62"/>
        <end position="87"/>
    </location>
</feature>
<reference evidence="2" key="2">
    <citation type="submission" date="2010-05" db="EMBL/GenBank/DDBJ databases">
        <title>The Genome Sequence of Magnaporthe poae strain ATCC 64411.</title>
        <authorList>
            <consortium name="The Broad Institute Genome Sequencing Platform"/>
            <consortium name="Broad Institute Genome Sequencing Center for Infectious Disease"/>
            <person name="Ma L.-J."/>
            <person name="Dead R."/>
            <person name="Young S."/>
            <person name="Zeng Q."/>
            <person name="Koehrsen M."/>
            <person name="Alvarado L."/>
            <person name="Berlin A."/>
            <person name="Chapman S.B."/>
            <person name="Chen Z."/>
            <person name="Freedman E."/>
            <person name="Gellesch M."/>
            <person name="Goldberg J."/>
            <person name="Griggs A."/>
            <person name="Gujja S."/>
            <person name="Heilman E.R."/>
            <person name="Heiman D."/>
            <person name="Hepburn T."/>
            <person name="Howarth C."/>
            <person name="Jen D."/>
            <person name="Larson L."/>
            <person name="Mehta T."/>
            <person name="Neiman D."/>
            <person name="Pearson M."/>
            <person name="Roberts A."/>
            <person name="Saif S."/>
            <person name="Shea T."/>
            <person name="Shenoy N."/>
            <person name="Sisk P."/>
            <person name="Stolte C."/>
            <person name="Sykes S."/>
            <person name="Walk T."/>
            <person name="White J."/>
            <person name="Yandava C."/>
            <person name="Haas B."/>
            <person name="Nusbaum C."/>
            <person name="Birren B."/>
        </authorList>
    </citation>
    <scope>NUCLEOTIDE SEQUENCE</scope>
    <source>
        <strain evidence="2">ATCC 64411</strain>
    </source>
</reference>
<name>A0A0C4E0S2_MAGP6</name>
<dbReference type="EMBL" id="ADBL01001426">
    <property type="status" value="NOT_ANNOTATED_CDS"/>
    <property type="molecule type" value="Genomic_DNA"/>
</dbReference>